<dbReference type="PANTHER" id="PTHR30026">
    <property type="entry name" value="OUTER MEMBRANE PROTEIN TOLC"/>
    <property type="match status" value="1"/>
</dbReference>
<dbReference type="GO" id="GO:0009279">
    <property type="term" value="C:cell outer membrane"/>
    <property type="evidence" value="ECO:0007669"/>
    <property type="project" value="UniProtKB-SubCell"/>
</dbReference>
<evidence type="ECO:0000256" key="5">
    <source>
        <dbReference type="ARBA" id="ARBA00022692"/>
    </source>
</evidence>
<keyword evidence="3" id="KW-0813">Transport</keyword>
<dbReference type="GO" id="GO:1990281">
    <property type="term" value="C:efflux pump complex"/>
    <property type="evidence" value="ECO:0007669"/>
    <property type="project" value="TreeGrafter"/>
</dbReference>
<evidence type="ECO:0000256" key="2">
    <source>
        <dbReference type="ARBA" id="ARBA00007613"/>
    </source>
</evidence>
<dbReference type="Pfam" id="PF02321">
    <property type="entry name" value="OEP"/>
    <property type="match status" value="2"/>
</dbReference>
<evidence type="ECO:0000256" key="1">
    <source>
        <dbReference type="ARBA" id="ARBA00004442"/>
    </source>
</evidence>
<protein>
    <recommendedName>
        <fullName evidence="10">TolC family protein</fullName>
    </recommendedName>
</protein>
<keyword evidence="5" id="KW-0812">Transmembrane</keyword>
<dbReference type="GO" id="GO:0015288">
    <property type="term" value="F:porin activity"/>
    <property type="evidence" value="ECO:0007669"/>
    <property type="project" value="TreeGrafter"/>
</dbReference>
<keyword evidence="9" id="KW-1185">Reference proteome</keyword>
<comment type="subcellular location">
    <subcellularLocation>
        <location evidence="1">Cell outer membrane</location>
    </subcellularLocation>
</comment>
<evidence type="ECO:0000313" key="8">
    <source>
        <dbReference type="EMBL" id="MVT44435.1"/>
    </source>
</evidence>
<dbReference type="SUPFAM" id="SSF56954">
    <property type="entry name" value="Outer membrane efflux proteins (OEP)"/>
    <property type="match status" value="1"/>
</dbReference>
<reference evidence="8 9" key="1">
    <citation type="submission" date="2019-12" db="EMBL/GenBank/DDBJ databases">
        <title>The draft genomic sequence of strain Chitinophaga oryziterrae JCM 16595.</title>
        <authorList>
            <person name="Zhang X."/>
        </authorList>
    </citation>
    <scope>NUCLEOTIDE SEQUENCE [LARGE SCALE GENOMIC DNA]</scope>
    <source>
        <strain evidence="8 9">JCM 16595</strain>
    </source>
</reference>
<keyword evidence="4" id="KW-1134">Transmembrane beta strand</keyword>
<keyword evidence="7" id="KW-0998">Cell outer membrane</keyword>
<evidence type="ECO:0000313" key="9">
    <source>
        <dbReference type="Proteomes" id="UP000468388"/>
    </source>
</evidence>
<accession>A0A6N8JGK7</accession>
<proteinExistence type="inferred from homology"/>
<dbReference type="EMBL" id="WRXO01000011">
    <property type="protein sequence ID" value="MVT44435.1"/>
    <property type="molecule type" value="Genomic_DNA"/>
</dbReference>
<dbReference type="InterPro" id="IPR051906">
    <property type="entry name" value="TolC-like"/>
</dbReference>
<evidence type="ECO:0000256" key="7">
    <source>
        <dbReference type="ARBA" id="ARBA00023237"/>
    </source>
</evidence>
<sequence>MRCNITAGTWVILLCLVIGFVPCSFAQLPLQQAITLTLQHYPSLKVKKSLSEAAGAHTTDVKHQWWPSMKVLDEVNAGTDNGIYGSYFPMSTIPSTSGGIREDNRSAVMSGNIALAQMQWEVYNFGAYRSKREEALQQQKVYSADADITANDLTVSVIQDYIRMLQYYALMRIQADNIARTKSVQQAVTVIVLHGLKPGVDSSIAAAELSKARLNYLDMQNGYNQVRMHLGVLTGLDSTAIQPDTLYNRGLLQLLESASDTAAVQPEHPALQYYNALFNQQKKHEDVIRKDALPKVSLMAAGWMRGSSTQYNDINKPFLSGIGYSRYNYLAGVSVAYNFTDIGHTRDKMREQRIRTQAAENQLEASHTLLDNQLMQAQIDIRTSMDKLLEMPAQLNAARAAAMQKMALYKGGLTNIIEVTNALYVLNRAETDLVQTHNAAWQALFMQAFASNHIQQLVQNLESAKK</sequence>
<comment type="caution">
    <text evidence="8">The sequence shown here is derived from an EMBL/GenBank/DDBJ whole genome shotgun (WGS) entry which is preliminary data.</text>
</comment>
<gene>
    <name evidence="8" type="ORF">GO495_27825</name>
</gene>
<evidence type="ECO:0008006" key="10">
    <source>
        <dbReference type="Google" id="ProtNLM"/>
    </source>
</evidence>
<name>A0A6N8JGK7_9BACT</name>
<dbReference type="GO" id="GO:0015562">
    <property type="term" value="F:efflux transmembrane transporter activity"/>
    <property type="evidence" value="ECO:0007669"/>
    <property type="project" value="InterPro"/>
</dbReference>
<comment type="similarity">
    <text evidence="2">Belongs to the outer membrane factor (OMF) (TC 1.B.17) family.</text>
</comment>
<evidence type="ECO:0000256" key="3">
    <source>
        <dbReference type="ARBA" id="ARBA00022448"/>
    </source>
</evidence>
<keyword evidence="6" id="KW-0472">Membrane</keyword>
<dbReference type="Proteomes" id="UP000468388">
    <property type="component" value="Unassembled WGS sequence"/>
</dbReference>
<organism evidence="8 9">
    <name type="scientific">Chitinophaga oryziterrae</name>
    <dbReference type="NCBI Taxonomy" id="1031224"/>
    <lineage>
        <taxon>Bacteria</taxon>
        <taxon>Pseudomonadati</taxon>
        <taxon>Bacteroidota</taxon>
        <taxon>Chitinophagia</taxon>
        <taxon>Chitinophagales</taxon>
        <taxon>Chitinophagaceae</taxon>
        <taxon>Chitinophaga</taxon>
    </lineage>
</organism>
<dbReference type="InterPro" id="IPR003423">
    <property type="entry name" value="OMP_efflux"/>
</dbReference>
<dbReference type="AlphaFoldDB" id="A0A6N8JGK7"/>
<dbReference type="Gene3D" id="1.20.1600.10">
    <property type="entry name" value="Outer membrane efflux proteins (OEP)"/>
    <property type="match status" value="1"/>
</dbReference>
<dbReference type="PANTHER" id="PTHR30026:SF20">
    <property type="entry name" value="OUTER MEMBRANE PROTEIN TOLC"/>
    <property type="match status" value="1"/>
</dbReference>
<dbReference type="OrthoDB" id="654853at2"/>
<evidence type="ECO:0000256" key="4">
    <source>
        <dbReference type="ARBA" id="ARBA00022452"/>
    </source>
</evidence>
<evidence type="ECO:0000256" key="6">
    <source>
        <dbReference type="ARBA" id="ARBA00023136"/>
    </source>
</evidence>
<dbReference type="RefSeq" id="WP_157303230.1">
    <property type="nucleotide sequence ID" value="NZ_BAAAZB010000036.1"/>
</dbReference>